<reference evidence="1 2" key="1">
    <citation type="journal article" date="2020" name="bioRxiv">
        <title>Whole genome comparisons of ergot fungi reveals the divergence and evolution of species within the genus Claviceps are the result of varying mechanisms driving genome evolution and host range expansion.</title>
        <authorList>
            <person name="Wyka S.A."/>
            <person name="Mondo S.J."/>
            <person name="Liu M."/>
            <person name="Dettman J."/>
            <person name="Nalam V."/>
            <person name="Broders K.D."/>
        </authorList>
    </citation>
    <scope>NUCLEOTIDE SEQUENCE [LARGE SCALE GENOMIC DNA]</scope>
    <source>
        <strain evidence="1 2">LM583</strain>
    </source>
</reference>
<protein>
    <submittedName>
        <fullName evidence="1">Uncharacterized protein</fullName>
    </submittedName>
</protein>
<organism evidence="1 2">
    <name type="scientific">Claviceps arundinis</name>
    <dbReference type="NCBI Taxonomy" id="1623583"/>
    <lineage>
        <taxon>Eukaryota</taxon>
        <taxon>Fungi</taxon>
        <taxon>Dikarya</taxon>
        <taxon>Ascomycota</taxon>
        <taxon>Pezizomycotina</taxon>
        <taxon>Sordariomycetes</taxon>
        <taxon>Hypocreomycetidae</taxon>
        <taxon>Hypocreales</taxon>
        <taxon>Clavicipitaceae</taxon>
        <taxon>Claviceps</taxon>
    </lineage>
</organism>
<name>A0ABQ7P6Z4_9HYPO</name>
<sequence length="80" mass="8914">MEDQATCTCSRIGSFSESSSGPFRVGHFSTSRDEAHPISKIEQFARVKRPPEHLDARHWAESLVFAAFRPGSAAKLPLER</sequence>
<proteinExistence type="predicted"/>
<gene>
    <name evidence="1" type="ORF">E4U57_003374</name>
</gene>
<evidence type="ECO:0000313" key="1">
    <source>
        <dbReference type="EMBL" id="KAG5955548.1"/>
    </source>
</evidence>
<accession>A0ABQ7P6Z4</accession>
<comment type="caution">
    <text evidence="1">The sequence shown here is derived from an EMBL/GenBank/DDBJ whole genome shotgun (WGS) entry which is preliminary data.</text>
</comment>
<dbReference type="EMBL" id="SRPR01000252">
    <property type="protein sequence ID" value="KAG5955548.1"/>
    <property type="molecule type" value="Genomic_DNA"/>
</dbReference>
<dbReference type="Proteomes" id="UP000742024">
    <property type="component" value="Unassembled WGS sequence"/>
</dbReference>
<keyword evidence="2" id="KW-1185">Reference proteome</keyword>
<evidence type="ECO:0000313" key="2">
    <source>
        <dbReference type="Proteomes" id="UP000742024"/>
    </source>
</evidence>